<proteinExistence type="predicted"/>
<sequence>MASPPMMLMQNHGPSRGHTVILYQGAHSSLIFALPYYSFICLYSHALHQSRLIEWHRFPPQTGRRGTRSDKGQKDTLQICGSPGGVGVGKGLVTRDARNQSQR</sequence>
<dbReference type="Proteomes" id="UP000800038">
    <property type="component" value="Unassembled WGS sequence"/>
</dbReference>
<evidence type="ECO:0000256" key="2">
    <source>
        <dbReference type="SAM" id="Phobius"/>
    </source>
</evidence>
<gene>
    <name evidence="3" type="ORF">EJ02DRAFT_175525</name>
</gene>
<evidence type="ECO:0000313" key="4">
    <source>
        <dbReference type="Proteomes" id="UP000800038"/>
    </source>
</evidence>
<feature type="transmembrane region" description="Helical" evidence="2">
    <location>
        <begin position="20"/>
        <end position="43"/>
    </location>
</feature>
<name>A0A6A5SUN7_9PLEO</name>
<protein>
    <submittedName>
        <fullName evidence="3">Uncharacterized protein</fullName>
    </submittedName>
</protein>
<dbReference type="EMBL" id="ML976036">
    <property type="protein sequence ID" value="KAF1942296.1"/>
    <property type="molecule type" value="Genomic_DNA"/>
</dbReference>
<keyword evidence="2" id="KW-1133">Transmembrane helix</keyword>
<reference evidence="3" key="1">
    <citation type="journal article" date="2020" name="Stud. Mycol.">
        <title>101 Dothideomycetes genomes: a test case for predicting lifestyles and emergence of pathogens.</title>
        <authorList>
            <person name="Haridas S."/>
            <person name="Albert R."/>
            <person name="Binder M."/>
            <person name="Bloem J."/>
            <person name="Labutti K."/>
            <person name="Salamov A."/>
            <person name="Andreopoulos B."/>
            <person name="Baker S."/>
            <person name="Barry K."/>
            <person name="Bills G."/>
            <person name="Bluhm B."/>
            <person name="Cannon C."/>
            <person name="Castanera R."/>
            <person name="Culley D."/>
            <person name="Daum C."/>
            <person name="Ezra D."/>
            <person name="Gonzalez J."/>
            <person name="Henrissat B."/>
            <person name="Kuo A."/>
            <person name="Liang C."/>
            <person name="Lipzen A."/>
            <person name="Lutzoni F."/>
            <person name="Magnuson J."/>
            <person name="Mondo S."/>
            <person name="Nolan M."/>
            <person name="Ohm R."/>
            <person name="Pangilinan J."/>
            <person name="Park H.-J."/>
            <person name="Ramirez L."/>
            <person name="Alfaro M."/>
            <person name="Sun H."/>
            <person name="Tritt A."/>
            <person name="Yoshinaga Y."/>
            <person name="Zwiers L.-H."/>
            <person name="Turgeon B."/>
            <person name="Goodwin S."/>
            <person name="Spatafora J."/>
            <person name="Crous P."/>
            <person name="Grigoriev I."/>
        </authorList>
    </citation>
    <scope>NUCLEOTIDE SEQUENCE</scope>
    <source>
        <strain evidence="3">CBS 161.51</strain>
    </source>
</reference>
<evidence type="ECO:0000313" key="3">
    <source>
        <dbReference type="EMBL" id="KAF1942296.1"/>
    </source>
</evidence>
<keyword evidence="4" id="KW-1185">Reference proteome</keyword>
<keyword evidence="2" id="KW-0812">Transmembrane</keyword>
<feature type="region of interest" description="Disordered" evidence="1">
    <location>
        <begin position="59"/>
        <end position="103"/>
    </location>
</feature>
<feature type="compositionally biased region" description="Basic and acidic residues" evidence="1">
    <location>
        <begin position="93"/>
        <end position="103"/>
    </location>
</feature>
<dbReference type="AlphaFoldDB" id="A0A6A5SUN7"/>
<evidence type="ECO:0000256" key="1">
    <source>
        <dbReference type="SAM" id="MobiDB-lite"/>
    </source>
</evidence>
<keyword evidence="2" id="KW-0472">Membrane</keyword>
<accession>A0A6A5SUN7</accession>
<organism evidence="3 4">
    <name type="scientific">Clathrospora elynae</name>
    <dbReference type="NCBI Taxonomy" id="706981"/>
    <lineage>
        <taxon>Eukaryota</taxon>
        <taxon>Fungi</taxon>
        <taxon>Dikarya</taxon>
        <taxon>Ascomycota</taxon>
        <taxon>Pezizomycotina</taxon>
        <taxon>Dothideomycetes</taxon>
        <taxon>Pleosporomycetidae</taxon>
        <taxon>Pleosporales</taxon>
        <taxon>Diademaceae</taxon>
        <taxon>Clathrospora</taxon>
    </lineage>
</organism>